<keyword evidence="1" id="KW-1133">Transmembrane helix</keyword>
<dbReference type="EMBL" id="GBXM01053075">
    <property type="protein sequence ID" value="JAH55502.1"/>
    <property type="molecule type" value="Transcribed_RNA"/>
</dbReference>
<reference evidence="2" key="1">
    <citation type="submission" date="2014-11" db="EMBL/GenBank/DDBJ databases">
        <authorList>
            <person name="Amaro Gonzalez C."/>
        </authorList>
    </citation>
    <scope>NUCLEOTIDE SEQUENCE</scope>
</reference>
<feature type="transmembrane region" description="Helical" evidence="1">
    <location>
        <begin position="20"/>
        <end position="40"/>
    </location>
</feature>
<evidence type="ECO:0000256" key="1">
    <source>
        <dbReference type="SAM" id="Phobius"/>
    </source>
</evidence>
<protein>
    <submittedName>
        <fullName evidence="2">Uncharacterized protein</fullName>
    </submittedName>
</protein>
<keyword evidence="1" id="KW-0812">Transmembrane</keyword>
<dbReference type="AlphaFoldDB" id="A0A0E9TPV9"/>
<sequence>MRQSTPGLDWASVSGPYTPAPFWPAALGSIFCLCACLSVCMHDRLFLYPAFRNSSITSAGHLCMLVRMIQN</sequence>
<name>A0A0E9TPV9_ANGAN</name>
<proteinExistence type="predicted"/>
<organism evidence="2">
    <name type="scientific">Anguilla anguilla</name>
    <name type="common">European freshwater eel</name>
    <name type="synonym">Muraena anguilla</name>
    <dbReference type="NCBI Taxonomy" id="7936"/>
    <lineage>
        <taxon>Eukaryota</taxon>
        <taxon>Metazoa</taxon>
        <taxon>Chordata</taxon>
        <taxon>Craniata</taxon>
        <taxon>Vertebrata</taxon>
        <taxon>Euteleostomi</taxon>
        <taxon>Actinopterygii</taxon>
        <taxon>Neopterygii</taxon>
        <taxon>Teleostei</taxon>
        <taxon>Anguilliformes</taxon>
        <taxon>Anguillidae</taxon>
        <taxon>Anguilla</taxon>
    </lineage>
</organism>
<reference evidence="2" key="2">
    <citation type="journal article" date="2015" name="Fish Shellfish Immunol.">
        <title>Early steps in the European eel (Anguilla anguilla)-Vibrio vulnificus interaction in the gills: Role of the RtxA13 toxin.</title>
        <authorList>
            <person name="Callol A."/>
            <person name="Pajuelo D."/>
            <person name="Ebbesson L."/>
            <person name="Teles M."/>
            <person name="MacKenzie S."/>
            <person name="Amaro C."/>
        </authorList>
    </citation>
    <scope>NUCLEOTIDE SEQUENCE</scope>
</reference>
<evidence type="ECO:0000313" key="2">
    <source>
        <dbReference type="EMBL" id="JAH55502.1"/>
    </source>
</evidence>
<keyword evidence="1" id="KW-0472">Membrane</keyword>
<accession>A0A0E9TPV9</accession>